<evidence type="ECO:0000313" key="5">
    <source>
        <dbReference type="Proteomes" id="UP000554482"/>
    </source>
</evidence>
<dbReference type="OrthoDB" id="1433777at2759"/>
<dbReference type="InterPro" id="IPR003676">
    <property type="entry name" value="SAUR_fam"/>
</dbReference>
<proteinExistence type="inferred from homology"/>
<reference evidence="4 5" key="1">
    <citation type="submission" date="2020-06" db="EMBL/GenBank/DDBJ databases">
        <title>Transcriptomic and genomic resources for Thalictrum thalictroides and T. hernandezii: Facilitating candidate gene discovery in an emerging model plant lineage.</title>
        <authorList>
            <person name="Arias T."/>
            <person name="Riano-Pachon D.M."/>
            <person name="Di Stilio V.S."/>
        </authorList>
    </citation>
    <scope>NUCLEOTIDE SEQUENCE [LARGE SCALE GENOMIC DNA]</scope>
    <source>
        <strain evidence="5">cv. WT478/WT964</strain>
        <tissue evidence="4">Leaves</tissue>
    </source>
</reference>
<feature type="compositionally biased region" description="Basic and acidic residues" evidence="2">
    <location>
        <begin position="555"/>
        <end position="567"/>
    </location>
</feature>
<name>A0A7J6VKQ5_THATH</name>
<feature type="domain" description="DUF4283" evidence="3">
    <location>
        <begin position="197"/>
        <end position="267"/>
    </location>
</feature>
<evidence type="ECO:0000313" key="4">
    <source>
        <dbReference type="EMBL" id="KAF5185709.1"/>
    </source>
</evidence>
<feature type="compositionally biased region" description="Basic and acidic residues" evidence="2">
    <location>
        <begin position="510"/>
        <end position="538"/>
    </location>
</feature>
<dbReference type="Proteomes" id="UP000554482">
    <property type="component" value="Unassembled WGS sequence"/>
</dbReference>
<dbReference type="GO" id="GO:0009733">
    <property type="term" value="P:response to auxin"/>
    <property type="evidence" value="ECO:0007669"/>
    <property type="project" value="InterPro"/>
</dbReference>
<sequence length="751" mass="84725">MAIRLPGIPHIKRSLRRSLSNKENSTVVPKGHIAVYVGENEKRRFVVPISYLAHPLFQDLLNQTEEEFGFNHSMGGLTIPCDEDSFMELTSQITVLVNCVSMEDPPTMLTNGSLRTYLPRERITLRKMGKLEACTLERKQEEERGEMENTERSDEKMEVCEEVEKNLEGLEAAFMRRWNQEKDSEIIELGEEAGEDEDRWQRSLIGKLQTKRWFGEEEIKKELIRNWNISNKFEFMMVAEGICSITFTNELDFIFVLENGPWDIHGSNVEGNCPLTKSGIEGIKVLTGPKDTTDKTCLYQPPGFKVDREEKLLVDTETKDKGEGIDDKKEDVPMLTPEGGKRTTLDRQGDGVQDSDGLTAMDFSPNPGKLTISRDVRSVDMTDASGGTRSKASFPRQDGNGYTFSACKKLLFHSCLDEIKEKAQAQLLAYDHPNSKSCKNSKFEKAQPYTITMYNPKAPKKPKLKNQEIAFSPKDPITSPSPKTLKRKLESDQKFVLLPSSISPIQSQLPEEREQKCTNGREKDGKKEEIKEALENRKAKSHKGRLKNCQTDEGGANRDIHSNKEEVSQTGDKRRKITLSSSEIFCPSDLLFSGNCKRVWLKFLSDPRMRRSYVGTSSRNERNERVIRGDAAAGAVNMNEEDKNSFNQGDFEELIEKMRAVRGMSVFAPESVKVGKEVSALKEKGFSFAKALTINGEHTTEEADEDYALFLIAYAEDTEKIAEDMFEEDDNTNNTPSGDSKVAGSDQPPST</sequence>
<keyword evidence="5" id="KW-1185">Reference proteome</keyword>
<dbReference type="EMBL" id="JABWDY010030320">
    <property type="protein sequence ID" value="KAF5185709.1"/>
    <property type="molecule type" value="Genomic_DNA"/>
</dbReference>
<dbReference type="Pfam" id="PF14111">
    <property type="entry name" value="DUF4283"/>
    <property type="match status" value="1"/>
</dbReference>
<feature type="region of interest" description="Disordered" evidence="2">
    <location>
        <begin position="721"/>
        <end position="751"/>
    </location>
</feature>
<feature type="compositionally biased region" description="Basic and acidic residues" evidence="2">
    <location>
        <begin position="318"/>
        <end position="332"/>
    </location>
</feature>
<dbReference type="InterPro" id="IPR025558">
    <property type="entry name" value="DUF4283"/>
</dbReference>
<feature type="compositionally biased region" description="Basic and acidic residues" evidence="2">
    <location>
        <begin position="339"/>
        <end position="349"/>
    </location>
</feature>
<dbReference type="PANTHER" id="PTHR31929">
    <property type="entry name" value="SAUR-LIKE AUXIN-RESPONSIVE PROTEIN FAMILY-RELATED"/>
    <property type="match status" value="1"/>
</dbReference>
<feature type="region of interest" description="Disordered" evidence="2">
    <location>
        <begin position="502"/>
        <end position="574"/>
    </location>
</feature>
<dbReference type="Pfam" id="PF02519">
    <property type="entry name" value="Auxin_inducible"/>
    <property type="match status" value="1"/>
</dbReference>
<evidence type="ECO:0000256" key="1">
    <source>
        <dbReference type="ARBA" id="ARBA00006974"/>
    </source>
</evidence>
<evidence type="ECO:0000259" key="3">
    <source>
        <dbReference type="Pfam" id="PF14111"/>
    </source>
</evidence>
<comment type="caution">
    <text evidence="4">The sequence shown here is derived from an EMBL/GenBank/DDBJ whole genome shotgun (WGS) entry which is preliminary data.</text>
</comment>
<accession>A0A7J6VKQ5</accession>
<protein>
    <submittedName>
        <fullName evidence="4">Auxin-responsive protein saur21</fullName>
    </submittedName>
</protein>
<comment type="similarity">
    <text evidence="1">Belongs to the ARG7 family.</text>
</comment>
<evidence type="ECO:0000256" key="2">
    <source>
        <dbReference type="SAM" id="MobiDB-lite"/>
    </source>
</evidence>
<gene>
    <name evidence="4" type="ORF">FRX31_024693</name>
</gene>
<dbReference type="AlphaFoldDB" id="A0A7J6VKQ5"/>
<feature type="region of interest" description="Disordered" evidence="2">
    <location>
        <begin position="318"/>
        <end position="370"/>
    </location>
</feature>
<organism evidence="4 5">
    <name type="scientific">Thalictrum thalictroides</name>
    <name type="common">Rue-anemone</name>
    <name type="synonym">Anemone thalictroides</name>
    <dbReference type="NCBI Taxonomy" id="46969"/>
    <lineage>
        <taxon>Eukaryota</taxon>
        <taxon>Viridiplantae</taxon>
        <taxon>Streptophyta</taxon>
        <taxon>Embryophyta</taxon>
        <taxon>Tracheophyta</taxon>
        <taxon>Spermatophyta</taxon>
        <taxon>Magnoliopsida</taxon>
        <taxon>Ranunculales</taxon>
        <taxon>Ranunculaceae</taxon>
        <taxon>Thalictroideae</taxon>
        <taxon>Thalictrum</taxon>
    </lineage>
</organism>